<feature type="non-terminal residue" evidence="1">
    <location>
        <position position="63"/>
    </location>
</feature>
<dbReference type="EMBL" id="AJWY01008938">
    <property type="protein sequence ID" value="EKC59819.1"/>
    <property type="molecule type" value="Genomic_DNA"/>
</dbReference>
<name>K1SWT3_9ZZZZ</name>
<gene>
    <name evidence="1" type="ORF">LEA_13186</name>
</gene>
<reference evidence="1" key="1">
    <citation type="journal article" date="2013" name="Environ. Microbiol.">
        <title>Microbiota from the distal guts of lean and obese adolescents exhibit partial functional redundancy besides clear differences in community structure.</title>
        <authorList>
            <person name="Ferrer M."/>
            <person name="Ruiz A."/>
            <person name="Lanza F."/>
            <person name="Haange S.B."/>
            <person name="Oberbach A."/>
            <person name="Till H."/>
            <person name="Bargiela R."/>
            <person name="Campoy C."/>
            <person name="Segura M.T."/>
            <person name="Richter M."/>
            <person name="von Bergen M."/>
            <person name="Seifert J."/>
            <person name="Suarez A."/>
        </authorList>
    </citation>
    <scope>NUCLEOTIDE SEQUENCE</scope>
</reference>
<proteinExistence type="predicted"/>
<dbReference type="GO" id="GO:0016787">
    <property type="term" value="F:hydrolase activity"/>
    <property type="evidence" value="ECO:0007669"/>
    <property type="project" value="UniProtKB-KW"/>
</dbReference>
<protein>
    <submittedName>
        <fullName evidence="1">Zn-dependent hydrolase, including glyoxylase</fullName>
    </submittedName>
</protein>
<dbReference type="Gene3D" id="3.60.15.10">
    <property type="entry name" value="Ribonuclease Z/Hydroxyacylglutathione hydrolase-like"/>
    <property type="match status" value="1"/>
</dbReference>
<keyword evidence="1" id="KW-0378">Hydrolase</keyword>
<dbReference type="AlphaFoldDB" id="K1SWT3"/>
<dbReference type="CDD" id="cd06262">
    <property type="entry name" value="metallo-hydrolase-like_MBL-fold"/>
    <property type="match status" value="1"/>
</dbReference>
<evidence type="ECO:0000313" key="1">
    <source>
        <dbReference type="EMBL" id="EKC59819.1"/>
    </source>
</evidence>
<accession>K1SWT3</accession>
<dbReference type="SUPFAM" id="SSF56281">
    <property type="entry name" value="Metallo-hydrolase/oxidoreductase"/>
    <property type="match status" value="1"/>
</dbReference>
<organism evidence="1">
    <name type="scientific">human gut metagenome</name>
    <dbReference type="NCBI Taxonomy" id="408170"/>
    <lineage>
        <taxon>unclassified sequences</taxon>
        <taxon>metagenomes</taxon>
        <taxon>organismal metagenomes</taxon>
    </lineage>
</organism>
<dbReference type="InterPro" id="IPR036866">
    <property type="entry name" value="RibonucZ/Hydroxyglut_hydro"/>
</dbReference>
<comment type="caution">
    <text evidence="1">The sequence shown here is derived from an EMBL/GenBank/DDBJ whole genome shotgun (WGS) entry which is preliminary data.</text>
</comment>
<sequence>MTPICFQAVWTALQIFISNESFKPITEYKEISEGSEIILDELKFKVIETPGHTKGSVCYLCND</sequence>